<dbReference type="PANTHER" id="PTHR43584:SF8">
    <property type="entry name" value="N-ACETYLMURAMATE ALPHA-1-PHOSPHATE URIDYLYLTRANSFERASE"/>
    <property type="match status" value="1"/>
</dbReference>
<proteinExistence type="predicted"/>
<dbReference type="InterPro" id="IPR054790">
    <property type="entry name" value="MurU"/>
</dbReference>
<dbReference type="RefSeq" id="WP_265895304.1">
    <property type="nucleotide sequence ID" value="NZ_JAPIVE010000001.1"/>
</dbReference>
<feature type="domain" description="Nucleotidyl transferase" evidence="3">
    <location>
        <begin position="2"/>
        <end position="115"/>
    </location>
</feature>
<comment type="caution">
    <text evidence="4">The sequence shown here is derived from an EMBL/GenBank/DDBJ whole genome shotgun (WGS) entry which is preliminary data.</text>
</comment>
<dbReference type="Proteomes" id="UP001165678">
    <property type="component" value="Unassembled WGS sequence"/>
</dbReference>
<gene>
    <name evidence="4" type="ORF">OQ287_01285</name>
</gene>
<dbReference type="SUPFAM" id="SSF53448">
    <property type="entry name" value="Nucleotide-diphospho-sugar transferases"/>
    <property type="match status" value="1"/>
</dbReference>
<name>A0AA41ZCP2_9GAMM</name>
<accession>A0AA41ZCP2</accession>
<dbReference type="EMBL" id="JAPIVE010000001">
    <property type="protein sequence ID" value="MCX2522864.1"/>
    <property type="molecule type" value="Genomic_DNA"/>
</dbReference>
<dbReference type="GO" id="GO:0016779">
    <property type="term" value="F:nucleotidyltransferase activity"/>
    <property type="evidence" value="ECO:0007669"/>
    <property type="project" value="UniProtKB-KW"/>
</dbReference>
<dbReference type="CDD" id="cd06422">
    <property type="entry name" value="NTP_transferase_like_1"/>
    <property type="match status" value="1"/>
</dbReference>
<dbReference type="NCBIfam" id="NF045761">
    <property type="entry name" value="NAMPUrTaseMurU"/>
    <property type="match status" value="1"/>
</dbReference>
<dbReference type="InterPro" id="IPR050065">
    <property type="entry name" value="GlmU-like"/>
</dbReference>
<evidence type="ECO:0000256" key="1">
    <source>
        <dbReference type="ARBA" id="ARBA00022679"/>
    </source>
</evidence>
<keyword evidence="2" id="KW-0548">Nucleotidyltransferase</keyword>
<dbReference type="InterPro" id="IPR029044">
    <property type="entry name" value="Nucleotide-diphossugar_trans"/>
</dbReference>
<dbReference type="InterPro" id="IPR005835">
    <property type="entry name" value="NTP_transferase_dom"/>
</dbReference>
<evidence type="ECO:0000259" key="3">
    <source>
        <dbReference type="Pfam" id="PF00483"/>
    </source>
</evidence>
<organism evidence="4 5">
    <name type="scientific">Larsenimonas rhizosphaerae</name>
    <dbReference type="NCBI Taxonomy" id="2944682"/>
    <lineage>
        <taxon>Bacteria</taxon>
        <taxon>Pseudomonadati</taxon>
        <taxon>Pseudomonadota</taxon>
        <taxon>Gammaproteobacteria</taxon>
        <taxon>Oceanospirillales</taxon>
        <taxon>Halomonadaceae</taxon>
        <taxon>Larsenimonas</taxon>
    </lineage>
</organism>
<protein>
    <submittedName>
        <fullName evidence="4">Nucleotidyltransferase family protein</fullName>
    </submittedName>
</protein>
<evidence type="ECO:0000256" key="2">
    <source>
        <dbReference type="ARBA" id="ARBA00022695"/>
    </source>
</evidence>
<dbReference type="PANTHER" id="PTHR43584">
    <property type="entry name" value="NUCLEOTIDYL TRANSFERASE"/>
    <property type="match status" value="1"/>
</dbReference>
<dbReference type="AlphaFoldDB" id="A0AA41ZCP2"/>
<sequence length="219" mass="23729">MKAMILAAGLGTRMRPLTDTCPKPLLPAGGKPLLVHHLERLRDSGITDIVINVSYRRAQVIDALGDGSALGVSITWSEEETPLETAGGIRHALPLLGDAPFWLINGDVWCDADLTPRHLADQALGHLLMVDNPPHHPDGDFRLKEGQLDATGTPRLTYSGLAILDPALFHTLPDNTPARLAPLLVIAMEQHRVTGEHFTGQWVDVGTPERLHALDAQLS</sequence>
<keyword evidence="1" id="KW-0808">Transferase</keyword>
<dbReference type="Pfam" id="PF00483">
    <property type="entry name" value="NTP_transferase"/>
    <property type="match status" value="1"/>
</dbReference>
<keyword evidence="5" id="KW-1185">Reference proteome</keyword>
<dbReference type="Gene3D" id="3.90.550.10">
    <property type="entry name" value="Spore Coat Polysaccharide Biosynthesis Protein SpsA, Chain A"/>
    <property type="match status" value="1"/>
</dbReference>
<reference evidence="4" key="1">
    <citation type="submission" date="2022-11" db="EMBL/GenBank/DDBJ databases">
        <title>Larsenimonas rhizosphaerae sp. nov., isolated from a tidal mudflat.</title>
        <authorList>
            <person name="Lee S.D."/>
            <person name="Kim I.S."/>
        </authorList>
    </citation>
    <scope>NUCLEOTIDE SEQUENCE</scope>
    <source>
        <strain evidence="4">GH2-1</strain>
    </source>
</reference>
<evidence type="ECO:0000313" key="5">
    <source>
        <dbReference type="Proteomes" id="UP001165678"/>
    </source>
</evidence>
<evidence type="ECO:0000313" key="4">
    <source>
        <dbReference type="EMBL" id="MCX2522864.1"/>
    </source>
</evidence>